<evidence type="ECO:0000256" key="2">
    <source>
        <dbReference type="ARBA" id="ARBA00010421"/>
    </source>
</evidence>
<feature type="signal peptide" evidence="4">
    <location>
        <begin position="1"/>
        <end position="17"/>
    </location>
</feature>
<evidence type="ECO:0000256" key="3">
    <source>
        <dbReference type="ARBA" id="ARBA00022525"/>
    </source>
</evidence>
<dbReference type="STRING" id="112498.A0A2D3V4W1"/>
<protein>
    <submittedName>
        <fullName evidence="5">Related to allergen Asp f 15</fullName>
    </submittedName>
</protein>
<keyword evidence="6" id="KW-1185">Reference proteome</keyword>
<keyword evidence="3" id="KW-0964">Secreted</keyword>
<comment type="similarity">
    <text evidence="2">Belongs to the cerato-platanin family.</text>
</comment>
<dbReference type="Gene3D" id="2.40.40.10">
    <property type="entry name" value="RlpA-like domain"/>
    <property type="match status" value="1"/>
</dbReference>
<dbReference type="GeneID" id="35606869"/>
<dbReference type="SUPFAM" id="SSF50685">
    <property type="entry name" value="Barwin-like endoglucanases"/>
    <property type="match status" value="1"/>
</dbReference>
<dbReference type="Pfam" id="PF07249">
    <property type="entry name" value="Cerato-platanin"/>
    <property type="match status" value="1"/>
</dbReference>
<proteinExistence type="inferred from homology"/>
<dbReference type="Proteomes" id="UP000225277">
    <property type="component" value="Unassembled WGS sequence"/>
</dbReference>
<feature type="chain" id="PRO_5013857778" evidence="4">
    <location>
        <begin position="18"/>
        <end position="148"/>
    </location>
</feature>
<evidence type="ECO:0000256" key="1">
    <source>
        <dbReference type="ARBA" id="ARBA00004613"/>
    </source>
</evidence>
<evidence type="ECO:0000313" key="6">
    <source>
        <dbReference type="Proteomes" id="UP000225277"/>
    </source>
</evidence>
<accession>A0A2D3V4W1</accession>
<dbReference type="RefSeq" id="XP_023622210.1">
    <property type="nucleotide sequence ID" value="XM_023766442.1"/>
</dbReference>
<evidence type="ECO:0000313" key="5">
    <source>
        <dbReference type="EMBL" id="CZT15313.1"/>
    </source>
</evidence>
<sequence>MQFIGVTAILFAAAASATSVSYDLGYDEGGRAMTAVACSDGPNGMITKGYSTQGSIPGFPNIGASSDIPGWNSDQCGQCFSLSYNGGAPLYAVAIDHAANGWVLSKAAMNKLTNNQADFLGRVEATVSKVGVDKCGLTPSKRAITFNA</sequence>
<comment type="subcellular location">
    <subcellularLocation>
        <location evidence="1">Secreted</location>
    </subcellularLocation>
</comment>
<dbReference type="AlphaFoldDB" id="A0A2D3V4W1"/>
<dbReference type="GO" id="GO:0005576">
    <property type="term" value="C:extracellular region"/>
    <property type="evidence" value="ECO:0007669"/>
    <property type="project" value="UniProtKB-SubCell"/>
</dbReference>
<gene>
    <name evidence="5" type="ORF">RCC_12317</name>
</gene>
<keyword evidence="4" id="KW-0732">Signal</keyword>
<dbReference type="InterPro" id="IPR036908">
    <property type="entry name" value="RlpA-like_sf"/>
</dbReference>
<reference evidence="5 6" key="1">
    <citation type="submission" date="2016-03" db="EMBL/GenBank/DDBJ databases">
        <authorList>
            <person name="Ploux O."/>
        </authorList>
    </citation>
    <scope>NUCLEOTIDE SEQUENCE [LARGE SCALE GENOMIC DNA]</scope>
    <source>
        <strain evidence="5 6">URUG2</strain>
    </source>
</reference>
<evidence type="ECO:0000256" key="4">
    <source>
        <dbReference type="SAM" id="SignalP"/>
    </source>
</evidence>
<dbReference type="InterPro" id="IPR010829">
    <property type="entry name" value="Cerato-platanin"/>
</dbReference>
<name>A0A2D3V4W1_9PEZI</name>
<dbReference type="OrthoDB" id="4898945at2759"/>
<dbReference type="EMBL" id="FJUY01000001">
    <property type="protein sequence ID" value="CZT15313.1"/>
    <property type="molecule type" value="Genomic_DNA"/>
</dbReference>
<organism evidence="5 6">
    <name type="scientific">Ramularia collo-cygni</name>
    <dbReference type="NCBI Taxonomy" id="112498"/>
    <lineage>
        <taxon>Eukaryota</taxon>
        <taxon>Fungi</taxon>
        <taxon>Dikarya</taxon>
        <taxon>Ascomycota</taxon>
        <taxon>Pezizomycotina</taxon>
        <taxon>Dothideomycetes</taxon>
        <taxon>Dothideomycetidae</taxon>
        <taxon>Mycosphaerellales</taxon>
        <taxon>Mycosphaerellaceae</taxon>
        <taxon>Ramularia</taxon>
    </lineage>
</organism>
<dbReference type="CDD" id="cd22778">
    <property type="entry name" value="DPBB_CEPL-like"/>
    <property type="match status" value="1"/>
</dbReference>